<organism evidence="16 17">
    <name type="scientific">Candidatus Olsenella pullistercoris</name>
    <dbReference type="NCBI Taxonomy" id="2838712"/>
    <lineage>
        <taxon>Bacteria</taxon>
        <taxon>Bacillati</taxon>
        <taxon>Actinomycetota</taxon>
        <taxon>Coriobacteriia</taxon>
        <taxon>Coriobacteriales</taxon>
        <taxon>Atopobiaceae</taxon>
        <taxon>Olsenella</taxon>
    </lineage>
</organism>
<comment type="subcellular location">
    <subcellularLocation>
        <location evidence="13">Cytoplasm</location>
    </subcellularLocation>
</comment>
<keyword evidence="5 13" id="KW-0220">Diaminopimelate biosynthesis</keyword>
<dbReference type="EC" id="1.17.1.8" evidence="10 13"/>
<name>A0A9D2EZ83_9ACTN</name>
<comment type="function">
    <text evidence="13">Catalyzes the conversion of 4-hydroxy-tetrahydrodipicolinate (HTPA) to tetrahydrodipicolinate.</text>
</comment>
<dbReference type="AlphaFoldDB" id="A0A9D2EZ83"/>
<comment type="subunit">
    <text evidence="13">Homotetramer.</text>
</comment>
<dbReference type="GO" id="GO:0005829">
    <property type="term" value="C:cytosol"/>
    <property type="evidence" value="ECO:0007669"/>
    <property type="project" value="TreeGrafter"/>
</dbReference>
<evidence type="ECO:0000256" key="13">
    <source>
        <dbReference type="HAMAP-Rule" id="MF_00102"/>
    </source>
</evidence>
<dbReference type="InterPro" id="IPR022663">
    <property type="entry name" value="DapB_C"/>
</dbReference>
<comment type="caution">
    <text evidence="16">The sequence shown here is derived from an EMBL/GenBank/DDBJ whole genome shotgun (WGS) entry which is preliminary data.</text>
</comment>
<dbReference type="Pfam" id="PF05173">
    <property type="entry name" value="DapB_C"/>
    <property type="match status" value="1"/>
</dbReference>
<feature type="binding site" evidence="13">
    <location>
        <begin position="8"/>
        <end position="13"/>
    </location>
    <ligand>
        <name>NAD(+)</name>
        <dbReference type="ChEBI" id="CHEBI:57540"/>
    </ligand>
</feature>
<keyword evidence="4 13" id="KW-0521">NADP</keyword>
<dbReference type="HAMAP" id="MF_00102">
    <property type="entry name" value="DapB"/>
    <property type="match status" value="1"/>
</dbReference>
<keyword evidence="2 13" id="KW-0963">Cytoplasm</keyword>
<evidence type="ECO:0000256" key="12">
    <source>
        <dbReference type="ARBA" id="ARBA00049396"/>
    </source>
</evidence>
<dbReference type="InterPro" id="IPR022664">
    <property type="entry name" value="DapB_N_CS"/>
</dbReference>
<feature type="binding site" evidence="13">
    <location>
        <begin position="100"/>
        <end position="103"/>
    </location>
    <ligand>
        <name>NAD(+)</name>
        <dbReference type="ChEBI" id="CHEBI:57540"/>
    </ligand>
</feature>
<evidence type="ECO:0000256" key="9">
    <source>
        <dbReference type="ARBA" id="ARBA00037922"/>
    </source>
</evidence>
<protein>
    <recommendedName>
        <fullName evidence="10 13">4-hydroxy-tetrahydrodipicolinate reductase</fullName>
        <shortName evidence="13">HTPA reductase</shortName>
        <ecNumber evidence="10 13">1.17.1.8</ecNumber>
    </recommendedName>
</protein>
<evidence type="ECO:0000259" key="14">
    <source>
        <dbReference type="Pfam" id="PF01113"/>
    </source>
</evidence>
<comment type="similarity">
    <text evidence="1 13">Belongs to the DapB family.</text>
</comment>
<evidence type="ECO:0000259" key="15">
    <source>
        <dbReference type="Pfam" id="PF05173"/>
    </source>
</evidence>
<dbReference type="GO" id="GO:0016726">
    <property type="term" value="F:oxidoreductase activity, acting on CH or CH2 groups, NAD or NADP as acceptor"/>
    <property type="evidence" value="ECO:0007669"/>
    <property type="project" value="UniProtKB-UniRule"/>
</dbReference>
<dbReference type="PROSITE" id="PS01298">
    <property type="entry name" value="DAPB"/>
    <property type="match status" value="1"/>
</dbReference>
<evidence type="ECO:0000256" key="3">
    <source>
        <dbReference type="ARBA" id="ARBA00022605"/>
    </source>
</evidence>
<feature type="binding site" evidence="13">
    <location>
        <position position="33"/>
    </location>
    <ligand>
        <name>NAD(+)</name>
        <dbReference type="ChEBI" id="CHEBI:57540"/>
    </ligand>
</feature>
<dbReference type="NCBIfam" id="TIGR00036">
    <property type="entry name" value="dapB"/>
    <property type="match status" value="1"/>
</dbReference>
<dbReference type="CDD" id="cd02274">
    <property type="entry name" value="DHDPR_N"/>
    <property type="match status" value="1"/>
</dbReference>
<dbReference type="SUPFAM" id="SSF55347">
    <property type="entry name" value="Glyceraldehyde-3-phosphate dehydrogenase-like, C-terminal domain"/>
    <property type="match status" value="1"/>
</dbReference>
<evidence type="ECO:0000256" key="4">
    <source>
        <dbReference type="ARBA" id="ARBA00022857"/>
    </source>
</evidence>
<evidence type="ECO:0000313" key="17">
    <source>
        <dbReference type="Proteomes" id="UP000824062"/>
    </source>
</evidence>
<sequence>MASAIVVGGSGRMGRLVREELLARGFEVLGSYDVDNVSELDDVAPAADVAVDFSAPASLSHTLAYARRTGAALVCGTTGLSAGQLDDLRALGETNRVVWASNYSLGVAVLRRATAMVAEALADWDVEIVETHHNQKVDAPSGTAKALLAAVDPTGERPVASSREGLVGARVPGEIGVHAVRGGTVAGTHEVHFFGTDEELCLTHRAASRQIFVVGAVTAARRLLERPAGLYDFDTLMFG</sequence>
<keyword evidence="7 13" id="KW-0520">NAD</keyword>
<dbReference type="SUPFAM" id="SSF51735">
    <property type="entry name" value="NAD(P)-binding Rossmann-fold domains"/>
    <property type="match status" value="1"/>
</dbReference>
<evidence type="ECO:0000256" key="5">
    <source>
        <dbReference type="ARBA" id="ARBA00022915"/>
    </source>
</evidence>
<dbReference type="PIRSF" id="PIRSF000161">
    <property type="entry name" value="DHPR"/>
    <property type="match status" value="1"/>
</dbReference>
<evidence type="ECO:0000256" key="1">
    <source>
        <dbReference type="ARBA" id="ARBA00006642"/>
    </source>
</evidence>
<evidence type="ECO:0000256" key="11">
    <source>
        <dbReference type="ARBA" id="ARBA00049080"/>
    </source>
</evidence>
<feature type="domain" description="Dihydrodipicolinate reductase N-terminal" evidence="14">
    <location>
        <begin position="5"/>
        <end position="103"/>
    </location>
</feature>
<evidence type="ECO:0000256" key="8">
    <source>
        <dbReference type="ARBA" id="ARBA00023154"/>
    </source>
</evidence>
<evidence type="ECO:0000256" key="2">
    <source>
        <dbReference type="ARBA" id="ARBA00022490"/>
    </source>
</evidence>
<dbReference type="Gene3D" id="3.40.50.720">
    <property type="entry name" value="NAD(P)-binding Rossmann-like Domain"/>
    <property type="match status" value="1"/>
</dbReference>
<dbReference type="GO" id="GO:0009089">
    <property type="term" value="P:lysine biosynthetic process via diaminopimelate"/>
    <property type="evidence" value="ECO:0007669"/>
    <property type="project" value="UniProtKB-UniRule"/>
</dbReference>
<comment type="caution">
    <text evidence="13">Lacks conserved residue(s) required for the propagation of feature annotation.</text>
</comment>
<dbReference type="PANTHER" id="PTHR20836:SF0">
    <property type="entry name" value="4-HYDROXY-TETRAHYDRODIPICOLINATE REDUCTASE 1, CHLOROPLASTIC-RELATED"/>
    <property type="match status" value="1"/>
</dbReference>
<reference evidence="16" key="1">
    <citation type="journal article" date="2021" name="PeerJ">
        <title>Extensive microbial diversity within the chicken gut microbiome revealed by metagenomics and culture.</title>
        <authorList>
            <person name="Gilroy R."/>
            <person name="Ravi A."/>
            <person name="Getino M."/>
            <person name="Pursley I."/>
            <person name="Horton D.L."/>
            <person name="Alikhan N.F."/>
            <person name="Baker D."/>
            <person name="Gharbi K."/>
            <person name="Hall N."/>
            <person name="Watson M."/>
            <person name="Adriaenssens E.M."/>
            <person name="Foster-Nyarko E."/>
            <person name="Jarju S."/>
            <person name="Secka A."/>
            <person name="Antonio M."/>
            <person name="Oren A."/>
            <person name="Chaudhuri R.R."/>
            <person name="La Ragione R."/>
            <person name="Hildebrand F."/>
            <person name="Pallen M.J."/>
        </authorList>
    </citation>
    <scope>NUCLEOTIDE SEQUENCE</scope>
    <source>
        <strain evidence="16">ChiHjej12B11-14209</strain>
    </source>
</reference>
<dbReference type="GO" id="GO:0050661">
    <property type="term" value="F:NADP binding"/>
    <property type="evidence" value="ECO:0007669"/>
    <property type="project" value="UniProtKB-UniRule"/>
</dbReference>
<evidence type="ECO:0000256" key="6">
    <source>
        <dbReference type="ARBA" id="ARBA00023002"/>
    </source>
</evidence>
<keyword evidence="8 13" id="KW-0457">Lysine biosynthesis</keyword>
<evidence type="ECO:0000256" key="7">
    <source>
        <dbReference type="ARBA" id="ARBA00023027"/>
    </source>
</evidence>
<dbReference type="EMBL" id="DXBM01000031">
    <property type="protein sequence ID" value="HIZ46030.1"/>
    <property type="molecule type" value="Genomic_DNA"/>
</dbReference>
<dbReference type="PANTHER" id="PTHR20836">
    <property type="entry name" value="DIHYDRODIPICOLINATE REDUCTASE"/>
    <property type="match status" value="1"/>
</dbReference>
<feature type="binding site" evidence="13">
    <location>
        <begin position="76"/>
        <end position="78"/>
    </location>
    <ligand>
        <name>NAD(+)</name>
        <dbReference type="ChEBI" id="CHEBI:57540"/>
    </ligand>
</feature>
<proteinExistence type="inferred from homology"/>
<dbReference type="InterPro" id="IPR036291">
    <property type="entry name" value="NAD(P)-bd_dom_sf"/>
</dbReference>
<feature type="active site" description="Proton donor" evidence="13">
    <location>
        <position position="136"/>
    </location>
</feature>
<evidence type="ECO:0000313" key="16">
    <source>
        <dbReference type="EMBL" id="HIZ46030.1"/>
    </source>
</evidence>
<comment type="catalytic activity">
    <reaction evidence="11 13">
        <text>(S)-2,3,4,5-tetrahydrodipicolinate + NADP(+) + H2O = (2S,4S)-4-hydroxy-2,3,4,5-tetrahydrodipicolinate + NADPH + H(+)</text>
        <dbReference type="Rhea" id="RHEA:35331"/>
        <dbReference type="ChEBI" id="CHEBI:15377"/>
        <dbReference type="ChEBI" id="CHEBI:15378"/>
        <dbReference type="ChEBI" id="CHEBI:16845"/>
        <dbReference type="ChEBI" id="CHEBI:57783"/>
        <dbReference type="ChEBI" id="CHEBI:58349"/>
        <dbReference type="ChEBI" id="CHEBI:67139"/>
        <dbReference type="EC" id="1.17.1.8"/>
    </reaction>
</comment>
<keyword evidence="3 13" id="KW-0028">Amino-acid biosynthesis</keyword>
<comment type="pathway">
    <text evidence="9 13">Amino-acid biosynthesis; L-lysine biosynthesis via DAP pathway; (S)-tetrahydrodipicolinate from L-aspartate: step 4/4.</text>
</comment>
<dbReference type="Pfam" id="PF01113">
    <property type="entry name" value="DapB_N"/>
    <property type="match status" value="1"/>
</dbReference>
<dbReference type="GO" id="GO:0008839">
    <property type="term" value="F:4-hydroxy-tetrahydrodipicolinate reductase"/>
    <property type="evidence" value="ECO:0007669"/>
    <property type="project" value="UniProtKB-UniRule"/>
</dbReference>
<feature type="binding site" evidence="13">
    <location>
        <position position="133"/>
    </location>
    <ligand>
        <name>(S)-2,3,4,5-tetrahydrodipicolinate</name>
        <dbReference type="ChEBI" id="CHEBI:16845"/>
    </ligand>
</feature>
<dbReference type="InterPro" id="IPR023940">
    <property type="entry name" value="DHDPR_bac"/>
</dbReference>
<dbReference type="GO" id="GO:0051287">
    <property type="term" value="F:NAD binding"/>
    <property type="evidence" value="ECO:0007669"/>
    <property type="project" value="UniProtKB-UniRule"/>
</dbReference>
<feature type="binding site" evidence="13">
    <location>
        <begin position="142"/>
        <end position="143"/>
    </location>
    <ligand>
        <name>(S)-2,3,4,5-tetrahydrodipicolinate</name>
        <dbReference type="ChEBI" id="CHEBI:16845"/>
    </ligand>
</feature>
<accession>A0A9D2EZ83</accession>
<gene>
    <name evidence="13 16" type="primary">dapB</name>
    <name evidence="16" type="ORF">IAA19_03300</name>
</gene>
<feature type="active site" description="Proton donor/acceptor" evidence="13">
    <location>
        <position position="132"/>
    </location>
</feature>
<dbReference type="Gene3D" id="3.30.360.10">
    <property type="entry name" value="Dihydrodipicolinate Reductase, domain 2"/>
    <property type="match status" value="1"/>
</dbReference>
<comment type="catalytic activity">
    <reaction evidence="12 13">
        <text>(S)-2,3,4,5-tetrahydrodipicolinate + NAD(+) + H2O = (2S,4S)-4-hydroxy-2,3,4,5-tetrahydrodipicolinate + NADH + H(+)</text>
        <dbReference type="Rhea" id="RHEA:35323"/>
        <dbReference type="ChEBI" id="CHEBI:15377"/>
        <dbReference type="ChEBI" id="CHEBI:15378"/>
        <dbReference type="ChEBI" id="CHEBI:16845"/>
        <dbReference type="ChEBI" id="CHEBI:57540"/>
        <dbReference type="ChEBI" id="CHEBI:57945"/>
        <dbReference type="ChEBI" id="CHEBI:67139"/>
        <dbReference type="EC" id="1.17.1.8"/>
    </reaction>
</comment>
<dbReference type="InterPro" id="IPR000846">
    <property type="entry name" value="DapB_N"/>
</dbReference>
<evidence type="ECO:0000256" key="10">
    <source>
        <dbReference type="ARBA" id="ARBA00038983"/>
    </source>
</evidence>
<dbReference type="Proteomes" id="UP000824062">
    <property type="component" value="Unassembled WGS sequence"/>
</dbReference>
<comment type="caution">
    <text evidence="13">Was originally thought to be a dihydrodipicolinate reductase (DHDPR), catalyzing the conversion of dihydrodipicolinate to tetrahydrodipicolinate. However, it was shown in E.coli that the substrate of the enzymatic reaction is not dihydrodipicolinate (DHDP) but in fact (2S,4S)-4-hydroxy-2,3,4,5-tetrahydrodipicolinic acid (HTPA), the product released by the DapA-catalyzed reaction.</text>
</comment>
<feature type="domain" description="Dihydrodipicolinate reductase C-terminal" evidence="15">
    <location>
        <begin position="106"/>
        <end position="236"/>
    </location>
</feature>
<keyword evidence="6 13" id="KW-0560">Oxidoreductase</keyword>
<dbReference type="GO" id="GO:0019877">
    <property type="term" value="P:diaminopimelate biosynthetic process"/>
    <property type="evidence" value="ECO:0007669"/>
    <property type="project" value="UniProtKB-UniRule"/>
</dbReference>
<reference evidence="16" key="2">
    <citation type="submission" date="2021-04" db="EMBL/GenBank/DDBJ databases">
        <authorList>
            <person name="Gilroy R."/>
        </authorList>
    </citation>
    <scope>NUCLEOTIDE SEQUENCE</scope>
    <source>
        <strain evidence="16">ChiHjej12B11-14209</strain>
    </source>
</reference>